<evidence type="ECO:0000313" key="4">
    <source>
        <dbReference type="EnsemblPlants" id="QL09p032608:mrna"/>
    </source>
</evidence>
<keyword evidence="1" id="KW-0479">Metal-binding</keyword>
<dbReference type="InterPro" id="IPR008949">
    <property type="entry name" value="Isoprenoid_synthase_dom_sf"/>
</dbReference>
<dbReference type="SUPFAM" id="SSF48576">
    <property type="entry name" value="Terpenoid synthases"/>
    <property type="match status" value="1"/>
</dbReference>
<dbReference type="GO" id="GO:0016114">
    <property type="term" value="P:terpenoid biosynthetic process"/>
    <property type="evidence" value="ECO:0007669"/>
    <property type="project" value="InterPro"/>
</dbReference>
<dbReference type="InterPro" id="IPR005630">
    <property type="entry name" value="Terpene_synthase_metal-bd"/>
</dbReference>
<evidence type="ECO:0000256" key="2">
    <source>
        <dbReference type="ARBA" id="ARBA00022842"/>
    </source>
</evidence>
<reference evidence="4 5" key="1">
    <citation type="journal article" date="2016" name="G3 (Bethesda)">
        <title>First Draft Assembly and Annotation of the Genome of a California Endemic Oak Quercus lobata Nee (Fagaceae).</title>
        <authorList>
            <person name="Sork V.L."/>
            <person name="Fitz-Gibbon S.T."/>
            <person name="Puiu D."/>
            <person name="Crepeau M."/>
            <person name="Gugger P.F."/>
            <person name="Sherman R."/>
            <person name="Stevens K."/>
            <person name="Langley C.H."/>
            <person name="Pellegrini M."/>
            <person name="Salzberg S.L."/>
        </authorList>
    </citation>
    <scope>NUCLEOTIDE SEQUENCE [LARGE SCALE GENOMIC DNA]</scope>
    <source>
        <strain evidence="4 5">cv. SW786</strain>
    </source>
</reference>
<dbReference type="InParanoid" id="A0A7N2MKT7"/>
<dbReference type="Proteomes" id="UP000594261">
    <property type="component" value="Chromosome 9"/>
</dbReference>
<dbReference type="InterPro" id="IPR050148">
    <property type="entry name" value="Terpene_synthase-like"/>
</dbReference>
<dbReference type="PANTHER" id="PTHR31225:SF9">
    <property type="entry name" value="TERPENE SYNTHASE 10"/>
    <property type="match status" value="1"/>
</dbReference>
<dbReference type="Pfam" id="PF03936">
    <property type="entry name" value="Terpene_synth_C"/>
    <property type="match status" value="1"/>
</dbReference>
<evidence type="ECO:0000313" key="5">
    <source>
        <dbReference type="Proteomes" id="UP000594261"/>
    </source>
</evidence>
<sequence>MPNLEEYLKNAWITISSPVILMHSYLVVANPTTKEALECLEEYPKIIHWSSMILRLTNDHGTSTDELRRGDIPKSIQCYMNETGVVEKDTRKYVKSLVSTAWKKMNEEQDVSSPFCQTFIELSLNHARMGHCMYQQEDGFGVADCKTKDIILSLLIQPIPHTRMSHGNS</sequence>
<keyword evidence="5" id="KW-1185">Reference proteome</keyword>
<dbReference type="EMBL" id="LRBV02000009">
    <property type="status" value="NOT_ANNOTATED_CDS"/>
    <property type="molecule type" value="Genomic_DNA"/>
</dbReference>
<dbReference type="Gene3D" id="1.10.600.10">
    <property type="entry name" value="Farnesyl Diphosphate Synthase"/>
    <property type="match status" value="1"/>
</dbReference>
<dbReference type="OMA" id="PMFIEIV"/>
<dbReference type="PANTHER" id="PTHR31225">
    <property type="entry name" value="OS04G0344100 PROTEIN-RELATED"/>
    <property type="match status" value="1"/>
</dbReference>
<name>A0A7N2MKT7_QUELO</name>
<reference evidence="4" key="2">
    <citation type="submission" date="2021-01" db="UniProtKB">
        <authorList>
            <consortium name="EnsemblPlants"/>
        </authorList>
    </citation>
    <scope>IDENTIFICATION</scope>
</reference>
<dbReference type="Gramene" id="QL09p032608:mrna">
    <property type="protein sequence ID" value="QL09p032608:mrna"/>
    <property type="gene ID" value="QL09p032608"/>
</dbReference>
<accession>A0A7N2MKT7</accession>
<dbReference type="GO" id="GO:0010333">
    <property type="term" value="F:terpene synthase activity"/>
    <property type="evidence" value="ECO:0007669"/>
    <property type="project" value="InterPro"/>
</dbReference>
<evidence type="ECO:0000256" key="1">
    <source>
        <dbReference type="ARBA" id="ARBA00022723"/>
    </source>
</evidence>
<keyword evidence="2" id="KW-0460">Magnesium</keyword>
<organism evidence="4 5">
    <name type="scientific">Quercus lobata</name>
    <name type="common">Valley oak</name>
    <dbReference type="NCBI Taxonomy" id="97700"/>
    <lineage>
        <taxon>Eukaryota</taxon>
        <taxon>Viridiplantae</taxon>
        <taxon>Streptophyta</taxon>
        <taxon>Embryophyta</taxon>
        <taxon>Tracheophyta</taxon>
        <taxon>Spermatophyta</taxon>
        <taxon>Magnoliopsida</taxon>
        <taxon>eudicotyledons</taxon>
        <taxon>Gunneridae</taxon>
        <taxon>Pentapetalae</taxon>
        <taxon>rosids</taxon>
        <taxon>fabids</taxon>
        <taxon>Fagales</taxon>
        <taxon>Fagaceae</taxon>
        <taxon>Quercus</taxon>
    </lineage>
</organism>
<feature type="domain" description="Terpene synthase metal-binding" evidence="3">
    <location>
        <begin position="1"/>
        <end position="104"/>
    </location>
</feature>
<dbReference type="AlphaFoldDB" id="A0A7N2MKT7"/>
<evidence type="ECO:0000259" key="3">
    <source>
        <dbReference type="Pfam" id="PF03936"/>
    </source>
</evidence>
<dbReference type="GO" id="GO:0000287">
    <property type="term" value="F:magnesium ion binding"/>
    <property type="evidence" value="ECO:0007669"/>
    <property type="project" value="InterPro"/>
</dbReference>
<dbReference type="EnsemblPlants" id="QL09p032608:mrna">
    <property type="protein sequence ID" value="QL09p032608:mrna"/>
    <property type="gene ID" value="QL09p032608"/>
</dbReference>
<protein>
    <recommendedName>
        <fullName evidence="3">Terpene synthase metal-binding domain-containing protein</fullName>
    </recommendedName>
</protein>
<proteinExistence type="predicted"/>